<accession>A0ACC7P0G4</accession>
<keyword evidence="2" id="KW-1185">Reference proteome</keyword>
<proteinExistence type="predicted"/>
<sequence>MMWKEKYKIGVELIDEQHLELFKRVESFLLVLRSKDDWDTKVEKVKETLEFMKLYVVQHFRDEEQYQREVCYPDCAGHCKLHAQFTADVAEFVRLFEEQGYQEPLVQKFAGKLLAWLINHVAASDQKIADYLERLKGDPAYES</sequence>
<dbReference type="Proteomes" id="UP001631969">
    <property type="component" value="Unassembled WGS sequence"/>
</dbReference>
<reference evidence="1" key="1">
    <citation type="submission" date="2024-12" db="EMBL/GenBank/DDBJ databases">
        <authorList>
            <person name="Wu N."/>
        </authorList>
    </citation>
    <scope>NUCLEOTIDE SEQUENCE</scope>
    <source>
        <strain evidence="1">P15</strain>
    </source>
</reference>
<evidence type="ECO:0000313" key="2">
    <source>
        <dbReference type="Proteomes" id="UP001631969"/>
    </source>
</evidence>
<evidence type="ECO:0000313" key="1">
    <source>
        <dbReference type="EMBL" id="MFM9330516.1"/>
    </source>
</evidence>
<protein>
    <submittedName>
        <fullName evidence="1">Bacteriohemerythrin</fullName>
    </submittedName>
</protein>
<dbReference type="EMBL" id="JBJURJ010000013">
    <property type="protein sequence ID" value="MFM9330516.1"/>
    <property type="molecule type" value="Genomic_DNA"/>
</dbReference>
<comment type="caution">
    <text evidence="1">The sequence shown here is derived from an EMBL/GenBank/DDBJ whole genome shotgun (WGS) entry which is preliminary data.</text>
</comment>
<name>A0ACC7P0G4_9BACL</name>
<gene>
    <name evidence="1" type="ORF">ACI1P1_19640</name>
</gene>
<organism evidence="1 2">
    <name type="scientific">Paenibacillus mesotrionivorans</name>
    <dbReference type="NCBI Taxonomy" id="3160968"/>
    <lineage>
        <taxon>Bacteria</taxon>
        <taxon>Bacillati</taxon>
        <taxon>Bacillota</taxon>
        <taxon>Bacilli</taxon>
        <taxon>Bacillales</taxon>
        <taxon>Paenibacillaceae</taxon>
        <taxon>Paenibacillus</taxon>
    </lineage>
</organism>